<accession>A0A8H4VN47</accession>
<sequence length="182" mass="20258">MKSLGYLLRKQAISWDSLHKTCSNKQCTYVNEPQVAHGTYNCAARNEAGGNYCCSGTYRVSRKEAEFAMEQGRAAAIQAFWAKQLEAIVPQSSSTSSCIQAEPTLPAPMTKEYREYLDAKPLPAIPVEDDHIELTTTKSAHFSGQSTTPQKLHINFELFIPTNPDYVTARRISFQSFSVLQG</sequence>
<dbReference type="AlphaFoldDB" id="A0A8H4VN47"/>
<evidence type="ECO:0000313" key="1">
    <source>
        <dbReference type="EMBL" id="KAF4613934.1"/>
    </source>
</evidence>
<name>A0A8H4VN47_9AGAR</name>
<organism evidence="1 2">
    <name type="scientific">Agrocybe pediades</name>
    <dbReference type="NCBI Taxonomy" id="84607"/>
    <lineage>
        <taxon>Eukaryota</taxon>
        <taxon>Fungi</taxon>
        <taxon>Dikarya</taxon>
        <taxon>Basidiomycota</taxon>
        <taxon>Agaricomycotina</taxon>
        <taxon>Agaricomycetes</taxon>
        <taxon>Agaricomycetidae</taxon>
        <taxon>Agaricales</taxon>
        <taxon>Agaricineae</taxon>
        <taxon>Strophariaceae</taxon>
        <taxon>Agrocybe</taxon>
    </lineage>
</organism>
<comment type="caution">
    <text evidence="1">The sequence shown here is derived from an EMBL/GenBank/DDBJ whole genome shotgun (WGS) entry which is preliminary data.</text>
</comment>
<gene>
    <name evidence="1" type="ORF">D9613_007514</name>
</gene>
<protein>
    <submittedName>
        <fullName evidence="1">Uncharacterized protein</fullName>
    </submittedName>
</protein>
<proteinExistence type="predicted"/>
<keyword evidence="2" id="KW-1185">Reference proteome</keyword>
<dbReference type="Proteomes" id="UP000521872">
    <property type="component" value="Unassembled WGS sequence"/>
</dbReference>
<evidence type="ECO:0000313" key="2">
    <source>
        <dbReference type="Proteomes" id="UP000521872"/>
    </source>
</evidence>
<dbReference type="EMBL" id="JAACJL010000045">
    <property type="protein sequence ID" value="KAF4613934.1"/>
    <property type="molecule type" value="Genomic_DNA"/>
</dbReference>
<reference evidence="1 2" key="1">
    <citation type="submission" date="2019-12" db="EMBL/GenBank/DDBJ databases">
        <authorList>
            <person name="Floudas D."/>
            <person name="Bentzer J."/>
            <person name="Ahren D."/>
            <person name="Johansson T."/>
            <person name="Persson P."/>
            <person name="Tunlid A."/>
        </authorList>
    </citation>
    <scope>NUCLEOTIDE SEQUENCE [LARGE SCALE GENOMIC DNA]</scope>
    <source>
        <strain evidence="1 2">CBS 102.39</strain>
    </source>
</reference>
<dbReference type="OrthoDB" id="2621733at2759"/>